<keyword evidence="16 19" id="KW-0472">Membrane</keyword>
<geneLocation type="mitochondrion" evidence="22"/>
<dbReference type="GO" id="GO:0006120">
    <property type="term" value="P:mitochondrial electron transport, NADH to ubiquinone"/>
    <property type="evidence" value="ECO:0007669"/>
    <property type="project" value="InterPro"/>
</dbReference>
<evidence type="ECO:0000256" key="1">
    <source>
        <dbReference type="ARBA" id="ARBA00003257"/>
    </source>
</evidence>
<evidence type="ECO:0000256" key="16">
    <source>
        <dbReference type="ARBA" id="ARBA00023136"/>
    </source>
</evidence>
<feature type="transmembrane region" description="Helical" evidence="19">
    <location>
        <begin position="83"/>
        <end position="102"/>
    </location>
</feature>
<dbReference type="Pfam" id="PF06444">
    <property type="entry name" value="NADH_dehy_S2_C"/>
    <property type="match status" value="1"/>
</dbReference>
<dbReference type="PANTHER" id="PTHR46552:SF1">
    <property type="entry name" value="NADH-UBIQUINONE OXIDOREDUCTASE CHAIN 2"/>
    <property type="match status" value="1"/>
</dbReference>
<evidence type="ECO:0000259" key="21">
    <source>
        <dbReference type="Pfam" id="PF06444"/>
    </source>
</evidence>
<protein>
    <recommendedName>
        <fullName evidence="5">NADH-ubiquinone oxidoreductase chain 2</fullName>
        <ecNumber evidence="4">7.1.1.2</ecNumber>
    </recommendedName>
    <alternativeName>
        <fullName evidence="17">NADH dehydrogenase subunit 2</fullName>
    </alternativeName>
</protein>
<evidence type="ECO:0000256" key="10">
    <source>
        <dbReference type="ARBA" id="ARBA00022967"/>
    </source>
</evidence>
<evidence type="ECO:0000256" key="11">
    <source>
        <dbReference type="ARBA" id="ARBA00022982"/>
    </source>
</evidence>
<comment type="catalytic activity">
    <reaction evidence="18">
        <text>a ubiquinone + NADH + 5 H(+)(in) = a ubiquinol + NAD(+) + 4 H(+)(out)</text>
        <dbReference type="Rhea" id="RHEA:29091"/>
        <dbReference type="Rhea" id="RHEA-COMP:9565"/>
        <dbReference type="Rhea" id="RHEA-COMP:9566"/>
        <dbReference type="ChEBI" id="CHEBI:15378"/>
        <dbReference type="ChEBI" id="CHEBI:16389"/>
        <dbReference type="ChEBI" id="CHEBI:17976"/>
        <dbReference type="ChEBI" id="CHEBI:57540"/>
        <dbReference type="ChEBI" id="CHEBI:57945"/>
        <dbReference type="EC" id="7.1.1.2"/>
    </reaction>
</comment>
<evidence type="ECO:0000256" key="2">
    <source>
        <dbReference type="ARBA" id="ARBA00004448"/>
    </source>
</evidence>
<reference evidence="22" key="1">
    <citation type="journal article" date="2020" name="PLoS ONE">
        <title>Mitochondrial genomes of stick insects (Phasmatodea) and phylogenetic considerations.</title>
        <authorList>
            <person name="Song N."/>
            <person name="Li X."/>
            <person name="Na R."/>
        </authorList>
    </citation>
    <scope>NUCLEOTIDE SEQUENCE</scope>
</reference>
<evidence type="ECO:0000256" key="17">
    <source>
        <dbReference type="ARBA" id="ARBA00031028"/>
    </source>
</evidence>
<keyword evidence="12 19" id="KW-1133">Transmembrane helix</keyword>
<keyword evidence="9" id="KW-0999">Mitochondrion inner membrane</keyword>
<keyword evidence="15 22" id="KW-0496">Mitochondrion</keyword>
<evidence type="ECO:0000256" key="18">
    <source>
        <dbReference type="ARBA" id="ARBA00049551"/>
    </source>
</evidence>
<evidence type="ECO:0000256" key="15">
    <source>
        <dbReference type="ARBA" id="ARBA00023128"/>
    </source>
</evidence>
<comment type="subcellular location">
    <subcellularLocation>
        <location evidence="2">Mitochondrion inner membrane</location>
        <topology evidence="2">Multi-pass membrane protein</topology>
    </subcellularLocation>
</comment>
<feature type="transmembrane region" description="Helical" evidence="19">
    <location>
        <begin position="40"/>
        <end position="56"/>
    </location>
</feature>
<keyword evidence="13" id="KW-0520">NAD</keyword>
<feature type="domain" description="NADH:quinone oxidoreductase/Mrp antiporter transmembrane" evidence="20">
    <location>
        <begin position="3"/>
        <end position="51"/>
    </location>
</feature>
<accession>A0A7T3CLB8</accession>
<comment type="function">
    <text evidence="1">Core subunit of the mitochondrial membrane respiratory chain NADH dehydrogenase (Complex I) that is believed to belong to the minimal assembly required for catalysis. Complex I functions in the transfer of electrons from NADH to the respiratory chain. The immediate electron acceptor for the enzyme is believed to be ubiquinone.</text>
</comment>
<proteinExistence type="inferred from homology"/>
<dbReference type="EC" id="7.1.1.2" evidence="4"/>
<dbReference type="EMBL" id="MT025191">
    <property type="protein sequence ID" value="QPT68413.1"/>
    <property type="molecule type" value="Genomic_DNA"/>
</dbReference>
<dbReference type="InterPro" id="IPR050175">
    <property type="entry name" value="Complex_I_Subunit_2"/>
</dbReference>
<keyword evidence="8 19" id="KW-0812">Transmembrane</keyword>
<evidence type="ECO:0000256" key="19">
    <source>
        <dbReference type="SAM" id="Phobius"/>
    </source>
</evidence>
<evidence type="ECO:0000256" key="5">
    <source>
        <dbReference type="ARBA" id="ARBA00021008"/>
    </source>
</evidence>
<keyword evidence="14" id="KW-0830">Ubiquinone</keyword>
<evidence type="ECO:0000256" key="3">
    <source>
        <dbReference type="ARBA" id="ARBA00007012"/>
    </source>
</evidence>
<evidence type="ECO:0000259" key="20">
    <source>
        <dbReference type="Pfam" id="PF00361"/>
    </source>
</evidence>
<gene>
    <name evidence="22" type="primary">nad2</name>
</gene>
<name>A0A7T3CLB8_9NEOP</name>
<dbReference type="Pfam" id="PF00361">
    <property type="entry name" value="Proton_antipo_M"/>
    <property type="match status" value="1"/>
</dbReference>
<organism evidence="22">
    <name type="scientific">Phraortes sp. 1 NS-2020</name>
    <dbReference type="NCBI Taxonomy" id="2783691"/>
    <lineage>
        <taxon>Eukaryota</taxon>
        <taxon>Metazoa</taxon>
        <taxon>Ecdysozoa</taxon>
        <taxon>Arthropoda</taxon>
        <taxon>Hexapoda</taxon>
        <taxon>Insecta</taxon>
        <taxon>Pterygota</taxon>
        <taxon>Neoptera</taxon>
        <taxon>Polyneoptera</taxon>
        <taxon>Phasmatodea</taxon>
        <taxon>Verophasmatodea</taxon>
        <taxon>Anareolatae</taxon>
        <taxon>Lonchodidae</taxon>
        <taxon>Lonchodinae</taxon>
        <taxon>Phraortes</taxon>
    </lineage>
</organism>
<feature type="domain" description="NADH dehydrogenase subunit 2 C-terminal" evidence="21">
    <location>
        <begin position="53"/>
        <end position="101"/>
    </location>
</feature>
<evidence type="ECO:0000256" key="7">
    <source>
        <dbReference type="ARBA" id="ARBA00022660"/>
    </source>
</evidence>
<sequence length="103" mass="12128">MKKMMLMMNMLSISGLPPMMGFLMKWMVLQASLNLKETMMMTLLIMITLITIYYYLRIMYSAMVMTNTETKWKIKNTFKNNKIMSINIISMMGLMLVSMIIMI</sequence>
<keyword evidence="7" id="KW-0679">Respiratory chain</keyword>
<evidence type="ECO:0000256" key="6">
    <source>
        <dbReference type="ARBA" id="ARBA00022448"/>
    </source>
</evidence>
<evidence type="ECO:0000256" key="12">
    <source>
        <dbReference type="ARBA" id="ARBA00022989"/>
    </source>
</evidence>
<evidence type="ECO:0000256" key="14">
    <source>
        <dbReference type="ARBA" id="ARBA00023075"/>
    </source>
</evidence>
<evidence type="ECO:0000256" key="8">
    <source>
        <dbReference type="ARBA" id="ARBA00022692"/>
    </source>
</evidence>
<dbReference type="AlphaFoldDB" id="A0A7T3CLB8"/>
<evidence type="ECO:0000313" key="22">
    <source>
        <dbReference type="EMBL" id="QPT68413.1"/>
    </source>
</evidence>
<keyword evidence="10" id="KW-1278">Translocase</keyword>
<dbReference type="InterPro" id="IPR001750">
    <property type="entry name" value="ND/Mrp_TM"/>
</dbReference>
<dbReference type="InterPro" id="IPR010933">
    <property type="entry name" value="NADH_DH_su2_C"/>
</dbReference>
<dbReference type="GO" id="GO:0008137">
    <property type="term" value="F:NADH dehydrogenase (ubiquinone) activity"/>
    <property type="evidence" value="ECO:0007669"/>
    <property type="project" value="UniProtKB-EC"/>
</dbReference>
<comment type="similarity">
    <text evidence="3">Belongs to the complex I subunit 2 family.</text>
</comment>
<keyword evidence="11" id="KW-0249">Electron transport</keyword>
<dbReference type="GO" id="GO:0005743">
    <property type="term" value="C:mitochondrial inner membrane"/>
    <property type="evidence" value="ECO:0007669"/>
    <property type="project" value="UniProtKB-SubCell"/>
</dbReference>
<evidence type="ECO:0000256" key="4">
    <source>
        <dbReference type="ARBA" id="ARBA00012944"/>
    </source>
</evidence>
<evidence type="ECO:0000256" key="9">
    <source>
        <dbReference type="ARBA" id="ARBA00022792"/>
    </source>
</evidence>
<dbReference type="PANTHER" id="PTHR46552">
    <property type="entry name" value="NADH-UBIQUINONE OXIDOREDUCTASE CHAIN 2"/>
    <property type="match status" value="1"/>
</dbReference>
<evidence type="ECO:0000256" key="13">
    <source>
        <dbReference type="ARBA" id="ARBA00023027"/>
    </source>
</evidence>
<keyword evidence="6" id="KW-0813">Transport</keyword>